<proteinExistence type="predicted"/>
<gene>
    <name evidence="1" type="ORF">L2E82_30817</name>
</gene>
<evidence type="ECO:0000313" key="1">
    <source>
        <dbReference type="EMBL" id="KAI3740388.1"/>
    </source>
</evidence>
<comment type="caution">
    <text evidence="1">The sequence shown here is derived from an EMBL/GenBank/DDBJ whole genome shotgun (WGS) entry which is preliminary data.</text>
</comment>
<dbReference type="EMBL" id="CM042013">
    <property type="protein sequence ID" value="KAI3740388.1"/>
    <property type="molecule type" value="Genomic_DNA"/>
</dbReference>
<protein>
    <submittedName>
        <fullName evidence="1">Uncharacterized protein</fullName>
    </submittedName>
</protein>
<reference evidence="2" key="1">
    <citation type="journal article" date="2022" name="Mol. Ecol. Resour.">
        <title>The genomes of chicory, endive, great burdock and yacon provide insights into Asteraceae palaeo-polyploidization history and plant inulin production.</title>
        <authorList>
            <person name="Fan W."/>
            <person name="Wang S."/>
            <person name="Wang H."/>
            <person name="Wang A."/>
            <person name="Jiang F."/>
            <person name="Liu H."/>
            <person name="Zhao H."/>
            <person name="Xu D."/>
            <person name="Zhang Y."/>
        </authorList>
    </citation>
    <scope>NUCLEOTIDE SEQUENCE [LARGE SCALE GENOMIC DNA]</scope>
    <source>
        <strain evidence="2">cv. Punajuju</strain>
    </source>
</reference>
<sequence length="189" mass="21303">MNTQGGLIDKHIFENQIERVLGENQGLRALLQGGLIDKHIFENQTERVLGENQGLRALLQTHHISDDTGTEPTNESEYAVTPSQKRAGRPLCELFKRQLAQRNLKHRLHELHTPYPSYIGQPNHGSFNFPKGRRTITRADNIGELSHFCEGSDVRVTDGTSHDMLARISKADLAVSCQRICISVYTYSL</sequence>
<evidence type="ECO:0000313" key="2">
    <source>
        <dbReference type="Proteomes" id="UP001055811"/>
    </source>
</evidence>
<organism evidence="1 2">
    <name type="scientific">Cichorium intybus</name>
    <name type="common">Chicory</name>
    <dbReference type="NCBI Taxonomy" id="13427"/>
    <lineage>
        <taxon>Eukaryota</taxon>
        <taxon>Viridiplantae</taxon>
        <taxon>Streptophyta</taxon>
        <taxon>Embryophyta</taxon>
        <taxon>Tracheophyta</taxon>
        <taxon>Spermatophyta</taxon>
        <taxon>Magnoliopsida</taxon>
        <taxon>eudicotyledons</taxon>
        <taxon>Gunneridae</taxon>
        <taxon>Pentapetalae</taxon>
        <taxon>asterids</taxon>
        <taxon>campanulids</taxon>
        <taxon>Asterales</taxon>
        <taxon>Asteraceae</taxon>
        <taxon>Cichorioideae</taxon>
        <taxon>Cichorieae</taxon>
        <taxon>Cichoriinae</taxon>
        <taxon>Cichorium</taxon>
    </lineage>
</organism>
<reference evidence="1 2" key="2">
    <citation type="journal article" date="2022" name="Mol. Ecol. Resour.">
        <title>The genomes of chicory, endive, great burdock and yacon provide insights into Asteraceae paleo-polyploidization history and plant inulin production.</title>
        <authorList>
            <person name="Fan W."/>
            <person name="Wang S."/>
            <person name="Wang H."/>
            <person name="Wang A."/>
            <person name="Jiang F."/>
            <person name="Liu H."/>
            <person name="Zhao H."/>
            <person name="Xu D."/>
            <person name="Zhang Y."/>
        </authorList>
    </citation>
    <scope>NUCLEOTIDE SEQUENCE [LARGE SCALE GENOMIC DNA]</scope>
    <source>
        <strain evidence="2">cv. Punajuju</strain>
        <tissue evidence="1">Leaves</tissue>
    </source>
</reference>
<accession>A0ACB9D1V3</accession>
<name>A0ACB9D1V3_CICIN</name>
<dbReference type="Proteomes" id="UP001055811">
    <property type="component" value="Linkage Group LG05"/>
</dbReference>
<keyword evidence="2" id="KW-1185">Reference proteome</keyword>